<dbReference type="EMBL" id="GECU01030319">
    <property type="protein sequence ID" value="JAS77387.1"/>
    <property type="molecule type" value="Transcribed_RNA"/>
</dbReference>
<reference evidence="1" key="1">
    <citation type="submission" date="2015-11" db="EMBL/GenBank/DDBJ databases">
        <title>De novo transcriptome assembly of four potential Pierce s Disease insect vectors from Arizona vineyards.</title>
        <authorList>
            <person name="Tassone E.E."/>
        </authorList>
    </citation>
    <scope>NUCLEOTIDE SEQUENCE</scope>
</reference>
<evidence type="ECO:0000313" key="1">
    <source>
        <dbReference type="EMBL" id="JAS77387.1"/>
    </source>
</evidence>
<name>A0A1B6HRT4_9HEMI</name>
<accession>A0A1B6HRT4</accession>
<organism evidence="1">
    <name type="scientific">Homalodisca liturata</name>
    <dbReference type="NCBI Taxonomy" id="320908"/>
    <lineage>
        <taxon>Eukaryota</taxon>
        <taxon>Metazoa</taxon>
        <taxon>Ecdysozoa</taxon>
        <taxon>Arthropoda</taxon>
        <taxon>Hexapoda</taxon>
        <taxon>Insecta</taxon>
        <taxon>Pterygota</taxon>
        <taxon>Neoptera</taxon>
        <taxon>Paraneoptera</taxon>
        <taxon>Hemiptera</taxon>
        <taxon>Auchenorrhyncha</taxon>
        <taxon>Membracoidea</taxon>
        <taxon>Cicadellidae</taxon>
        <taxon>Cicadellinae</taxon>
        <taxon>Proconiini</taxon>
        <taxon>Homalodisca</taxon>
    </lineage>
</organism>
<proteinExistence type="predicted"/>
<protein>
    <submittedName>
        <fullName evidence="1">Uncharacterized protein</fullName>
    </submittedName>
</protein>
<feature type="non-terminal residue" evidence="1">
    <location>
        <position position="1"/>
    </location>
</feature>
<gene>
    <name evidence="1" type="ORF">g.190</name>
</gene>
<sequence>CVDTPISNKDFENELTQVNTALLENHKCNILCGNTYNKSKTVKHRENLTRNKSVDPQILIINKENIKATTQNVKAAKYSSDTAFNKTHLLKTTTASLENPYLKCKEGSNVVIKEEIDFEMQQTNGLNHGTAAISQESSNISENIAVLVSHDIKSECEIKQERVNEEDCEENEHTHLATENINMSCEGDFIREIVPCDRSNK</sequence>
<dbReference type="AlphaFoldDB" id="A0A1B6HRT4"/>
<feature type="non-terminal residue" evidence="1">
    <location>
        <position position="201"/>
    </location>
</feature>